<keyword evidence="6 7" id="KW-0472">Membrane</keyword>
<dbReference type="InterPro" id="IPR010290">
    <property type="entry name" value="TM_effector"/>
</dbReference>
<sequence length="400" mass="41349">MLSVLRIRDYRLILTGQFLSSIGDWLLLVAAPFFVFRLTGSTMATGLSMAAETVPAVVLGPVAGVFADRWDRRHTMIAADLLRTGAVLLLLSVHTRGEVWIVYAALALESAFGQFFGPAQRALVPNLVGRGPELSAANSLGQLVGGTIRLVGGPLGGVLFAVAGFRAVVATDAASYTASACLIALVRFRPGRGHSPAEHSAETTARFTEDFRIGMGHLRRTPALPTLFGVAAVFFTGNAILTALLVPYLSAVLDSGAQSLGILFGTLGLGFLLGAPASRLVVGRASDRTTIAASLGALAVVFAVTFNVPHLAGDVVLFTLIGPPAVCFLVTADTSITRRTPDRVQGRVSSAYLAVQGLATLSGMVGGSLLGQEIGIVAAMDAAAGLIAVSAAYALLLPAR</sequence>
<evidence type="ECO:0000313" key="9">
    <source>
        <dbReference type="Proteomes" id="UP000730482"/>
    </source>
</evidence>
<evidence type="ECO:0000256" key="4">
    <source>
        <dbReference type="ARBA" id="ARBA00022692"/>
    </source>
</evidence>
<keyword evidence="9" id="KW-1185">Reference proteome</keyword>
<evidence type="ECO:0000256" key="1">
    <source>
        <dbReference type="ARBA" id="ARBA00004651"/>
    </source>
</evidence>
<feature type="transmembrane region" description="Helical" evidence="7">
    <location>
        <begin position="227"/>
        <end position="249"/>
    </location>
</feature>
<feature type="transmembrane region" description="Helical" evidence="7">
    <location>
        <begin position="315"/>
        <end position="336"/>
    </location>
</feature>
<comment type="caution">
    <text evidence="8">The sequence shown here is derived from an EMBL/GenBank/DDBJ whole genome shotgun (WGS) entry which is preliminary data.</text>
</comment>
<keyword evidence="2" id="KW-0813">Transport</keyword>
<feature type="transmembrane region" description="Helical" evidence="7">
    <location>
        <begin position="289"/>
        <end position="309"/>
    </location>
</feature>
<evidence type="ECO:0000256" key="6">
    <source>
        <dbReference type="ARBA" id="ARBA00023136"/>
    </source>
</evidence>
<keyword evidence="5 7" id="KW-1133">Transmembrane helix</keyword>
<feature type="transmembrane region" description="Helical" evidence="7">
    <location>
        <begin position="348"/>
        <end position="370"/>
    </location>
</feature>
<proteinExistence type="predicted"/>
<name>A0ABS5KZE9_9ACTN</name>
<feature type="transmembrane region" description="Helical" evidence="7">
    <location>
        <begin position="376"/>
        <end position="397"/>
    </location>
</feature>
<protein>
    <submittedName>
        <fullName evidence="8">MFS transporter</fullName>
    </submittedName>
</protein>
<evidence type="ECO:0000256" key="2">
    <source>
        <dbReference type="ARBA" id="ARBA00022448"/>
    </source>
</evidence>
<dbReference type="Pfam" id="PF05977">
    <property type="entry name" value="MFS_3"/>
    <property type="match status" value="1"/>
</dbReference>
<dbReference type="PANTHER" id="PTHR23513:SF6">
    <property type="entry name" value="MAJOR FACILITATOR SUPERFAMILY ASSOCIATED DOMAIN-CONTAINING PROTEIN"/>
    <property type="match status" value="1"/>
</dbReference>
<evidence type="ECO:0000256" key="3">
    <source>
        <dbReference type="ARBA" id="ARBA00022475"/>
    </source>
</evidence>
<reference evidence="8 9" key="1">
    <citation type="submission" date="2020-02" db="EMBL/GenBank/DDBJ databases">
        <title>Acidophilic actinobacteria isolated from forest soil.</title>
        <authorList>
            <person name="Golinska P."/>
        </authorList>
    </citation>
    <scope>NUCLEOTIDE SEQUENCE [LARGE SCALE GENOMIC DNA]</scope>
    <source>
        <strain evidence="8 9">NL8</strain>
    </source>
</reference>
<feature type="transmembrane region" description="Helical" evidence="7">
    <location>
        <begin position="47"/>
        <end position="67"/>
    </location>
</feature>
<accession>A0ABS5KZE9</accession>
<dbReference type="Proteomes" id="UP000730482">
    <property type="component" value="Unassembled WGS sequence"/>
</dbReference>
<evidence type="ECO:0000256" key="5">
    <source>
        <dbReference type="ARBA" id="ARBA00022989"/>
    </source>
</evidence>
<dbReference type="Gene3D" id="1.20.1250.20">
    <property type="entry name" value="MFS general substrate transporter like domains"/>
    <property type="match status" value="1"/>
</dbReference>
<feature type="transmembrane region" description="Helical" evidence="7">
    <location>
        <begin position="12"/>
        <end position="35"/>
    </location>
</feature>
<dbReference type="InterPro" id="IPR036259">
    <property type="entry name" value="MFS_trans_sf"/>
</dbReference>
<dbReference type="EMBL" id="JAAFYZ010000134">
    <property type="protein sequence ID" value="MBS2551309.1"/>
    <property type="molecule type" value="Genomic_DNA"/>
</dbReference>
<dbReference type="CDD" id="cd06173">
    <property type="entry name" value="MFS_MefA_like"/>
    <property type="match status" value="1"/>
</dbReference>
<feature type="transmembrane region" description="Helical" evidence="7">
    <location>
        <begin position="261"/>
        <end position="282"/>
    </location>
</feature>
<dbReference type="PANTHER" id="PTHR23513">
    <property type="entry name" value="INTEGRAL MEMBRANE EFFLUX PROTEIN-RELATED"/>
    <property type="match status" value="1"/>
</dbReference>
<evidence type="ECO:0000313" key="8">
    <source>
        <dbReference type="EMBL" id="MBS2551309.1"/>
    </source>
</evidence>
<comment type="subcellular location">
    <subcellularLocation>
        <location evidence="1">Cell membrane</location>
        <topology evidence="1">Multi-pass membrane protein</topology>
    </subcellularLocation>
</comment>
<gene>
    <name evidence="8" type="ORF">KGQ19_31020</name>
</gene>
<keyword evidence="3" id="KW-1003">Cell membrane</keyword>
<dbReference type="SUPFAM" id="SSF103473">
    <property type="entry name" value="MFS general substrate transporter"/>
    <property type="match status" value="1"/>
</dbReference>
<evidence type="ECO:0000256" key="7">
    <source>
        <dbReference type="SAM" id="Phobius"/>
    </source>
</evidence>
<keyword evidence="4 7" id="KW-0812">Transmembrane</keyword>
<organism evidence="8 9">
    <name type="scientific">Catenulispora pinistramenti</name>
    <dbReference type="NCBI Taxonomy" id="2705254"/>
    <lineage>
        <taxon>Bacteria</taxon>
        <taxon>Bacillati</taxon>
        <taxon>Actinomycetota</taxon>
        <taxon>Actinomycetes</taxon>
        <taxon>Catenulisporales</taxon>
        <taxon>Catenulisporaceae</taxon>
        <taxon>Catenulispora</taxon>
    </lineage>
</organism>